<name>A0AA43TRB5_9LECA</name>
<organism evidence="10 11">
    <name type="scientific">Ramalina farinacea</name>
    <dbReference type="NCBI Taxonomy" id="258253"/>
    <lineage>
        <taxon>Eukaryota</taxon>
        <taxon>Fungi</taxon>
        <taxon>Dikarya</taxon>
        <taxon>Ascomycota</taxon>
        <taxon>Pezizomycotina</taxon>
        <taxon>Lecanoromycetes</taxon>
        <taxon>OSLEUM clade</taxon>
        <taxon>Lecanoromycetidae</taxon>
        <taxon>Lecanorales</taxon>
        <taxon>Lecanorineae</taxon>
        <taxon>Ramalinaceae</taxon>
        <taxon>Ramalina</taxon>
    </lineage>
</organism>
<dbReference type="EMBL" id="JAPUFD010000001">
    <property type="protein sequence ID" value="MDI1485463.1"/>
    <property type="molecule type" value="Genomic_DNA"/>
</dbReference>
<reference evidence="10" key="1">
    <citation type="journal article" date="2023" name="Genome Biol. Evol.">
        <title>First Whole Genome Sequence and Flow Cytometry Genome Size Data for the Lichen-Forming Fungus Ramalina farinacea (Ascomycota).</title>
        <authorList>
            <person name="Llewellyn T."/>
            <person name="Mian S."/>
            <person name="Hill R."/>
            <person name="Leitch I.J."/>
            <person name="Gaya E."/>
        </authorList>
    </citation>
    <scope>NUCLEOTIDE SEQUENCE</scope>
    <source>
        <strain evidence="10">LIQ254RAFAR</strain>
    </source>
</reference>
<evidence type="ECO:0000256" key="4">
    <source>
        <dbReference type="ARBA" id="ARBA00006425"/>
    </source>
</evidence>
<dbReference type="GO" id="GO:0005758">
    <property type="term" value="C:mitochondrial intermembrane space"/>
    <property type="evidence" value="ECO:0007669"/>
    <property type="project" value="UniProtKB-SubCell"/>
</dbReference>
<dbReference type="GO" id="GO:0033617">
    <property type="term" value="P:mitochondrial respiratory chain complex IV assembly"/>
    <property type="evidence" value="ECO:0007669"/>
    <property type="project" value="TreeGrafter"/>
</dbReference>
<dbReference type="PANTHER" id="PTHR47677:SF1">
    <property type="entry name" value="CYTOCHROME C OXIDASE ASSEMBLY FACTOR 6"/>
    <property type="match status" value="1"/>
</dbReference>
<comment type="caution">
    <text evidence="10">The sequence shown here is derived from an EMBL/GenBank/DDBJ whole genome shotgun (WGS) entry which is preliminary data.</text>
</comment>
<proteinExistence type="inferred from homology"/>
<dbReference type="Pfam" id="PF02297">
    <property type="entry name" value="COX6B"/>
    <property type="match status" value="1"/>
</dbReference>
<evidence type="ECO:0000313" key="10">
    <source>
        <dbReference type="EMBL" id="MDI1485463.1"/>
    </source>
</evidence>
<keyword evidence="7" id="KW-1015">Disulfide bond</keyword>
<feature type="compositionally biased region" description="Basic and acidic residues" evidence="9">
    <location>
        <begin position="102"/>
        <end position="112"/>
    </location>
</feature>
<evidence type="ECO:0000256" key="8">
    <source>
        <dbReference type="ARBA" id="ARBA00023242"/>
    </source>
</evidence>
<comment type="similarity">
    <text evidence="4">Belongs to the cytochrome c oxidase subunit 6B family.</text>
</comment>
<feature type="region of interest" description="Disordered" evidence="9">
    <location>
        <begin position="1"/>
        <end position="27"/>
    </location>
</feature>
<dbReference type="SUPFAM" id="SSF47694">
    <property type="entry name" value="Cytochrome c oxidase subunit h"/>
    <property type="match status" value="1"/>
</dbReference>
<protein>
    <recommendedName>
        <fullName evidence="12">Cytochrome c oxidase assembly factor 6</fullName>
    </recommendedName>
</protein>
<evidence type="ECO:0000256" key="6">
    <source>
        <dbReference type="ARBA" id="ARBA00023128"/>
    </source>
</evidence>
<evidence type="ECO:0000256" key="9">
    <source>
        <dbReference type="SAM" id="MobiDB-lite"/>
    </source>
</evidence>
<dbReference type="Gene3D" id="1.10.10.140">
    <property type="entry name" value="Cytochrome c oxidase, subunit VIb"/>
    <property type="match status" value="1"/>
</dbReference>
<keyword evidence="11" id="KW-1185">Reference proteome</keyword>
<evidence type="ECO:0000256" key="7">
    <source>
        <dbReference type="ARBA" id="ARBA00023157"/>
    </source>
</evidence>
<accession>A0AA43TRB5</accession>
<dbReference type="InterPro" id="IPR036549">
    <property type="entry name" value="CX6/COA6-like_sf"/>
</dbReference>
<evidence type="ECO:0000256" key="2">
    <source>
        <dbReference type="ARBA" id="ARBA00004496"/>
    </source>
</evidence>
<dbReference type="InterPro" id="IPR048281">
    <property type="entry name" value="COA6_fun"/>
</dbReference>
<feature type="compositionally biased region" description="Pro residues" evidence="9">
    <location>
        <begin position="8"/>
        <end position="20"/>
    </location>
</feature>
<keyword evidence="5" id="KW-0963">Cytoplasm</keyword>
<evidence type="ECO:0000256" key="5">
    <source>
        <dbReference type="ARBA" id="ARBA00022490"/>
    </source>
</evidence>
<keyword evidence="6" id="KW-0496">Mitochondrion</keyword>
<evidence type="ECO:0008006" key="12">
    <source>
        <dbReference type="Google" id="ProtNLM"/>
    </source>
</evidence>
<dbReference type="PANTHER" id="PTHR47677">
    <property type="entry name" value="CYTOCHROME C OXIDASE ASSEMBLY FACTOR 6"/>
    <property type="match status" value="1"/>
</dbReference>
<comment type="subcellular location">
    <subcellularLocation>
        <location evidence="2">Cytoplasm</location>
    </subcellularLocation>
    <subcellularLocation>
        <location evidence="3">Mitochondrion intermembrane space</location>
    </subcellularLocation>
    <subcellularLocation>
        <location evidence="1">Nucleus</location>
    </subcellularLocation>
</comment>
<sequence length="127" mass="14295">MGLFTTSPPSPPSHANPPPSADGAYIAPDRTKRDRCWHARDAFFDCLERNGIVDSLKEKERSEERCGGESRGLERECAASWVTYFKQRRVMEHNKKTTLERLKNEGAEKIKGDLPPNLPKNEKTGPG</sequence>
<evidence type="ECO:0000256" key="1">
    <source>
        <dbReference type="ARBA" id="ARBA00004123"/>
    </source>
</evidence>
<evidence type="ECO:0000313" key="11">
    <source>
        <dbReference type="Proteomes" id="UP001161017"/>
    </source>
</evidence>
<evidence type="ECO:0000256" key="3">
    <source>
        <dbReference type="ARBA" id="ARBA00004569"/>
    </source>
</evidence>
<dbReference type="InterPro" id="IPR048280">
    <property type="entry name" value="COX6B-like"/>
</dbReference>
<feature type="region of interest" description="Disordered" evidence="9">
    <location>
        <begin position="102"/>
        <end position="127"/>
    </location>
</feature>
<dbReference type="AlphaFoldDB" id="A0AA43TRB5"/>
<dbReference type="GO" id="GO:0005634">
    <property type="term" value="C:nucleus"/>
    <property type="evidence" value="ECO:0007669"/>
    <property type="project" value="UniProtKB-SubCell"/>
</dbReference>
<dbReference type="Proteomes" id="UP001161017">
    <property type="component" value="Unassembled WGS sequence"/>
</dbReference>
<dbReference type="PROSITE" id="PS51808">
    <property type="entry name" value="CHCH"/>
    <property type="match status" value="1"/>
</dbReference>
<gene>
    <name evidence="10" type="ORF">OHK93_000601</name>
</gene>
<keyword evidence="8" id="KW-0539">Nucleus</keyword>
<dbReference type="FunFam" id="1.10.10.140:FF:000003">
    <property type="entry name" value="Cytochrome c oxidase assembly factor 6"/>
    <property type="match status" value="1"/>
</dbReference>